<feature type="region of interest" description="Disordered" evidence="1">
    <location>
        <begin position="693"/>
        <end position="714"/>
    </location>
</feature>
<feature type="region of interest" description="Disordered" evidence="1">
    <location>
        <begin position="812"/>
        <end position="837"/>
    </location>
</feature>
<feature type="compositionally biased region" description="Basic and acidic residues" evidence="1">
    <location>
        <begin position="1039"/>
        <end position="1052"/>
    </location>
</feature>
<feature type="compositionally biased region" description="Low complexity" evidence="1">
    <location>
        <begin position="1539"/>
        <end position="1551"/>
    </location>
</feature>
<feature type="compositionally biased region" description="Basic and acidic residues" evidence="1">
    <location>
        <begin position="1074"/>
        <end position="1091"/>
    </location>
</feature>
<dbReference type="SUPFAM" id="SSF56672">
    <property type="entry name" value="DNA/RNA polymerases"/>
    <property type="match status" value="1"/>
</dbReference>
<keyword evidence="3" id="KW-1185">Reference proteome</keyword>
<dbReference type="Proteomes" id="UP001642464">
    <property type="component" value="Unassembled WGS sequence"/>
</dbReference>
<sequence length="1551" mass="170433">MPWRPGLNGPWEIVEVRGHRLLLEPAVPPVPFSASGPRKRIEAHAEDCILVPADSDPPESRDPVVFEDDREGQAPSLGQQVVGDTTQVEFSVQRRGRQFVLRLGERIAYKRSAGQKVCSLGQVTQVDAAQGQVGVHRYLPEVGGLRVKWRLAYLNEEGELGLAGARPAQEPVKIKEIICKVDISKDGVLAAASARKLDKGGYALEERVARVERAGPVSAAELCRELLTELGAGSVVDGSPSVWRTEEGRKVAKWVQTNGRPKVHFWEVFAGEAGLSSAARREGFQTAPPLDRLYPGCGRSWDLSSAVDQELFWALSDLFEPAAIHLGLPCEPYSISGKRSPQPSDELLREFAIRVLLAQEERERAGSLENPVSSLLWSMQDWIEAFGALAGPRKPWQYARTDACQYGMESRSLSDDSFGQPIEKGQVWLADFPLSSFTLRRKQPDALGKIERNHRHVRGSVKVETEQGLRWVGCGILSGAYGPLCCESYMRCLKATLESGPGSSTPAGAGVVSTSAPRPLDAPVIATRGDISEVVTTEKLGQEARDALEKEIVALSERMNQVWKDRADKKAWDEVRADLAVYRLSGQKVEEDPRRTAKYRQEVVEGLGFGSDAKDKRPEMNEDALAARREVLSRKAGGFWLEGSPRTTVRNVLHDCVPTGPPVSSQPHNLKGEAASWVDEKLEEEVQRGQLVRGSSAWGSPPFPTKEAPAHKRHRKRRLVVDYRRVNARVQRSTYYCRKATDVLASAAGSIWYSFVDAVTGFNQIANTRRAMEILAIVARTGRVVDGRFLTDEEADAEIKEACRKAPVEGRGAELGRMGGKGKRKGSKSKDRKNQRRAYAEDLREVGYCLTRACRHGAFGHCGSAMKGGWIRLSRSSQLFGVPESWLIQAVEADAGNVKPRLQLSEDRTRVRAFCGHSADLGIADAGAVYEEAEVSSLRELRLSPFSDMWHGTDLEKALWDSEVTVWHGPEGVLLTSDAGPEALRNVFVFNEETGEYDKQVAAYSNERKEIELLPDPSSGPAQDADDQECVIGAPTRPSEVKREEPSPERATPRFATLDSGVPGPGTAVAEAQEEVKEAPERERSPAPERRARARIPKGYEGEPPNFWWVHLPKELWQKDGCCRLCTSRGKCPIDDDHLVSDRRIDEMFKLEARYERERAAAAAAEAQEREEAALEERGAAPGEGASAEGRVVADDIVTTGWRFSKICRSVSIEGRKEKEGSKLAGVASRFEGDAAASSSNAPRLEELVEEAPAGGARLARAWSRKVSLGGVRAVEQALANATAAEIRHGFQTSSQAATLAEHSQGGTAADAARGERLEGLIKAGAAAYAANQLLRSRLGSEPVPEGSKPQYDYGSSLSELRPEGRELRRVAVAVAGASDAPAVATGLDARHTAALEAREAEGTGKSLRQLMREAKSRVRAAEHRRTVAGPREAALRLDRARERGEERLERGERWGPDEALDELRYVWGSWVCFWCATVNSPDAWVCKGYSHGEKCEGEFKESREWAPVKESLRAAYEAKRKRKAEKKEEHRTARRCLSRSGSARGAARRT</sequence>
<dbReference type="Gene3D" id="3.10.10.10">
    <property type="entry name" value="HIV Type 1 Reverse Transcriptase, subunit A, domain 1"/>
    <property type="match status" value="1"/>
</dbReference>
<accession>A0ABP0SJT0</accession>
<evidence type="ECO:0000256" key="1">
    <source>
        <dbReference type="SAM" id="MobiDB-lite"/>
    </source>
</evidence>
<dbReference type="InterPro" id="IPR043128">
    <property type="entry name" value="Rev_trsase/Diguanyl_cyclase"/>
</dbReference>
<name>A0ABP0SJT0_9DINO</name>
<dbReference type="Gene3D" id="3.30.70.270">
    <property type="match status" value="1"/>
</dbReference>
<organism evidence="2 3">
    <name type="scientific">Durusdinium trenchii</name>
    <dbReference type="NCBI Taxonomy" id="1381693"/>
    <lineage>
        <taxon>Eukaryota</taxon>
        <taxon>Sar</taxon>
        <taxon>Alveolata</taxon>
        <taxon>Dinophyceae</taxon>
        <taxon>Suessiales</taxon>
        <taxon>Symbiodiniaceae</taxon>
        <taxon>Durusdinium</taxon>
    </lineage>
</organism>
<gene>
    <name evidence="2" type="ORF">SCF082_LOCUS52145</name>
</gene>
<dbReference type="InterPro" id="IPR043502">
    <property type="entry name" value="DNA/RNA_pol_sf"/>
</dbReference>
<reference evidence="2 3" key="1">
    <citation type="submission" date="2024-02" db="EMBL/GenBank/DDBJ databases">
        <authorList>
            <person name="Chen Y."/>
            <person name="Shah S."/>
            <person name="Dougan E. K."/>
            <person name="Thang M."/>
            <person name="Chan C."/>
        </authorList>
    </citation>
    <scope>NUCLEOTIDE SEQUENCE [LARGE SCALE GENOMIC DNA]</scope>
</reference>
<evidence type="ECO:0000313" key="2">
    <source>
        <dbReference type="EMBL" id="CAK9112470.1"/>
    </source>
</evidence>
<proteinExistence type="predicted"/>
<feature type="region of interest" description="Disordered" evidence="1">
    <location>
        <begin position="1162"/>
        <end position="1187"/>
    </location>
</feature>
<feature type="region of interest" description="Disordered" evidence="1">
    <location>
        <begin position="1521"/>
        <end position="1551"/>
    </location>
</feature>
<feature type="region of interest" description="Disordered" evidence="1">
    <location>
        <begin position="1035"/>
        <end position="1098"/>
    </location>
</feature>
<feature type="compositionally biased region" description="Basic and acidic residues" evidence="1">
    <location>
        <begin position="1167"/>
        <end position="1179"/>
    </location>
</feature>
<evidence type="ECO:0000313" key="3">
    <source>
        <dbReference type="Proteomes" id="UP001642464"/>
    </source>
</evidence>
<feature type="compositionally biased region" description="Basic residues" evidence="1">
    <location>
        <begin position="820"/>
        <end position="836"/>
    </location>
</feature>
<protein>
    <submittedName>
        <fullName evidence="2">Pro-Pol polyprotein</fullName>
    </submittedName>
</protein>
<comment type="caution">
    <text evidence="2">The sequence shown here is derived from an EMBL/GenBank/DDBJ whole genome shotgun (WGS) entry which is preliminary data.</text>
</comment>
<dbReference type="EMBL" id="CAXAMM010043958">
    <property type="protein sequence ID" value="CAK9112470.1"/>
    <property type="molecule type" value="Genomic_DNA"/>
</dbReference>